<keyword evidence="3" id="KW-1185">Reference proteome</keyword>
<dbReference type="SUPFAM" id="SSF51735">
    <property type="entry name" value="NAD(P)-binding Rossmann-fold domains"/>
    <property type="match status" value="1"/>
</dbReference>
<dbReference type="PANTHER" id="PTHR15020:SF50">
    <property type="entry name" value="UPF0659 PROTEIN YMR090W"/>
    <property type="match status" value="1"/>
</dbReference>
<dbReference type="Pfam" id="PF13460">
    <property type="entry name" value="NAD_binding_10"/>
    <property type="match status" value="1"/>
</dbReference>
<protein>
    <submittedName>
        <fullName evidence="2">NAD(P)H-binding protein</fullName>
    </submittedName>
</protein>
<dbReference type="PANTHER" id="PTHR15020">
    <property type="entry name" value="FLAVIN REDUCTASE-RELATED"/>
    <property type="match status" value="1"/>
</dbReference>
<evidence type="ECO:0000313" key="2">
    <source>
        <dbReference type="EMBL" id="GAA0945298.1"/>
    </source>
</evidence>
<evidence type="ECO:0000259" key="1">
    <source>
        <dbReference type="Pfam" id="PF13460"/>
    </source>
</evidence>
<dbReference type="RefSeq" id="WP_344238917.1">
    <property type="nucleotide sequence ID" value="NZ_BAAAHH010000005.1"/>
</dbReference>
<reference evidence="3" key="1">
    <citation type="journal article" date="2019" name="Int. J. Syst. Evol. Microbiol.">
        <title>The Global Catalogue of Microorganisms (GCM) 10K type strain sequencing project: providing services to taxonomists for standard genome sequencing and annotation.</title>
        <authorList>
            <consortium name="The Broad Institute Genomics Platform"/>
            <consortium name="The Broad Institute Genome Sequencing Center for Infectious Disease"/>
            <person name="Wu L."/>
            <person name="Ma J."/>
        </authorList>
    </citation>
    <scope>NUCLEOTIDE SEQUENCE [LARGE SCALE GENOMIC DNA]</scope>
    <source>
        <strain evidence="3">JCM 10696</strain>
    </source>
</reference>
<dbReference type="EMBL" id="BAAAHH010000005">
    <property type="protein sequence ID" value="GAA0945298.1"/>
    <property type="molecule type" value="Genomic_DNA"/>
</dbReference>
<name>A0ABP4B2Y0_9ACTN</name>
<proteinExistence type="predicted"/>
<dbReference type="InterPro" id="IPR036291">
    <property type="entry name" value="NAD(P)-bd_dom_sf"/>
</dbReference>
<comment type="caution">
    <text evidence="2">The sequence shown here is derived from an EMBL/GenBank/DDBJ whole genome shotgun (WGS) entry which is preliminary data.</text>
</comment>
<organism evidence="2 3">
    <name type="scientific">Actinocorallia libanotica</name>
    <dbReference type="NCBI Taxonomy" id="46162"/>
    <lineage>
        <taxon>Bacteria</taxon>
        <taxon>Bacillati</taxon>
        <taxon>Actinomycetota</taxon>
        <taxon>Actinomycetes</taxon>
        <taxon>Streptosporangiales</taxon>
        <taxon>Thermomonosporaceae</taxon>
        <taxon>Actinocorallia</taxon>
    </lineage>
</organism>
<accession>A0ABP4B2Y0</accession>
<dbReference type="InterPro" id="IPR016040">
    <property type="entry name" value="NAD(P)-bd_dom"/>
</dbReference>
<sequence length="211" mass="22841">MQVTVFGATGRIGRLVVERLLADGHRVVAFVHDPGRVHRTDPGLLVLPGRLFDRAAVAEALRGSEAVISALGPTFRRGGAMDLADGVRVIITAMRGAGIDRFIGLATPSVADPRDAPHWKRRIRLMLGRAMFPHAVRELNEMVELVVGSDLDYTLARVVTAVEGPRRGTLRAGFLGLDPIAMSSTRADIADFLVDQLTDRRFSRAMPVVSG</sequence>
<feature type="domain" description="NAD(P)-binding" evidence="1">
    <location>
        <begin position="7"/>
        <end position="199"/>
    </location>
</feature>
<dbReference type="Proteomes" id="UP001500665">
    <property type="component" value="Unassembled WGS sequence"/>
</dbReference>
<evidence type="ECO:0000313" key="3">
    <source>
        <dbReference type="Proteomes" id="UP001500665"/>
    </source>
</evidence>
<gene>
    <name evidence="2" type="ORF">GCM10009550_18920</name>
</gene>
<dbReference type="Gene3D" id="3.40.50.720">
    <property type="entry name" value="NAD(P)-binding Rossmann-like Domain"/>
    <property type="match status" value="1"/>
</dbReference>